<accession>A0A2N0BQB5</accession>
<evidence type="ECO:0000256" key="3">
    <source>
        <dbReference type="ARBA" id="ARBA00023004"/>
    </source>
</evidence>
<dbReference type="GO" id="GO:0004130">
    <property type="term" value="F:cytochrome-c peroxidase activity"/>
    <property type="evidence" value="ECO:0007669"/>
    <property type="project" value="TreeGrafter"/>
</dbReference>
<reference evidence="6 8" key="2">
    <citation type="journal article" date="2018" name="Microb. Genom.">
        <title>Deciphering the unexplored Leptospira diversity from soils uncovers genomic evolution to virulence.</title>
        <authorList>
            <person name="Thibeaux R."/>
            <person name="Iraola G."/>
            <person name="Ferres I."/>
            <person name="Bierque E."/>
            <person name="Girault D."/>
            <person name="Soupe-Gilbert M.E."/>
            <person name="Picardeau M."/>
            <person name="Goarant C."/>
        </authorList>
    </citation>
    <scope>NUCLEOTIDE SEQUENCE [LARGE SCALE GENOMIC DNA]</scope>
    <source>
        <strain evidence="6 8">ATI7-C-A5</strain>
    </source>
</reference>
<accession>A0A2N0B815</accession>
<comment type="caution">
    <text evidence="7">The sequence shown here is derived from an EMBL/GenBank/DDBJ whole genome shotgun (WGS) entry which is preliminary data.</text>
</comment>
<organism evidence="7">
    <name type="scientific">Leptospira ellisii</name>
    <dbReference type="NCBI Taxonomy" id="2023197"/>
    <lineage>
        <taxon>Bacteria</taxon>
        <taxon>Pseudomonadati</taxon>
        <taxon>Spirochaetota</taxon>
        <taxon>Spirochaetia</taxon>
        <taxon>Leptospirales</taxon>
        <taxon>Leptospiraceae</taxon>
        <taxon>Leptospira</taxon>
    </lineage>
</organism>
<keyword evidence="1 4" id="KW-0349">Heme</keyword>
<dbReference type="GO" id="GO:0020037">
    <property type="term" value="F:heme binding"/>
    <property type="evidence" value="ECO:0007669"/>
    <property type="project" value="InterPro"/>
</dbReference>
<evidence type="ECO:0000256" key="4">
    <source>
        <dbReference type="PROSITE-ProRule" id="PRU00433"/>
    </source>
</evidence>
<dbReference type="GO" id="GO:0046872">
    <property type="term" value="F:metal ion binding"/>
    <property type="evidence" value="ECO:0007669"/>
    <property type="project" value="UniProtKB-KW"/>
</dbReference>
<dbReference type="Gene3D" id="1.10.760.10">
    <property type="entry name" value="Cytochrome c-like domain"/>
    <property type="match status" value="1"/>
</dbReference>
<name>A0A2N0B815_9LEPT</name>
<dbReference type="InterPro" id="IPR051395">
    <property type="entry name" value="Cytochrome_c_Peroxidase/MauG"/>
</dbReference>
<evidence type="ECO:0000256" key="1">
    <source>
        <dbReference type="ARBA" id="ARBA00022617"/>
    </source>
</evidence>
<keyword evidence="3 4" id="KW-0408">Iron</keyword>
<evidence type="ECO:0000259" key="5">
    <source>
        <dbReference type="PROSITE" id="PS51007"/>
    </source>
</evidence>
<dbReference type="SUPFAM" id="SSF46626">
    <property type="entry name" value="Cytochrome c"/>
    <property type="match status" value="1"/>
</dbReference>
<protein>
    <submittedName>
        <fullName evidence="6">Di-heme oxidoredictase family protein</fullName>
    </submittedName>
    <submittedName>
        <fullName evidence="7">Thiol oxidoreductase</fullName>
    </submittedName>
</protein>
<dbReference type="EMBL" id="NPEF02000007">
    <property type="protein sequence ID" value="MDV6235380.1"/>
    <property type="molecule type" value="Genomic_DNA"/>
</dbReference>
<dbReference type="OrthoDB" id="9805202at2"/>
<dbReference type="PIRSF" id="PIRSF028099">
    <property type="entry name" value="DUF1111"/>
    <property type="match status" value="1"/>
</dbReference>
<gene>
    <name evidence="6" type="ORF">CH379_007040</name>
    <name evidence="7" type="ORF">CH379_12105</name>
</gene>
<dbReference type="PROSITE" id="PS51007">
    <property type="entry name" value="CYTC"/>
    <property type="match status" value="1"/>
</dbReference>
<dbReference type="Pfam" id="PF06537">
    <property type="entry name" value="DHOR"/>
    <property type="match status" value="1"/>
</dbReference>
<proteinExistence type="predicted"/>
<keyword evidence="2 4" id="KW-0479">Metal-binding</keyword>
<dbReference type="EMBL" id="NPEF01000118">
    <property type="protein sequence ID" value="PJZ92633.1"/>
    <property type="molecule type" value="Genomic_DNA"/>
</dbReference>
<reference evidence="6" key="3">
    <citation type="submission" date="2023-10" db="EMBL/GenBank/DDBJ databases">
        <authorList>
            <person name="Picardeau M."/>
            <person name="Thibeaux R."/>
        </authorList>
    </citation>
    <scope>NUCLEOTIDE SEQUENCE</scope>
    <source>
        <strain evidence="6">ATI7-C-A5</strain>
    </source>
</reference>
<evidence type="ECO:0000256" key="2">
    <source>
        <dbReference type="ARBA" id="ARBA00022723"/>
    </source>
</evidence>
<dbReference type="InterPro" id="IPR036909">
    <property type="entry name" value="Cyt_c-like_dom_sf"/>
</dbReference>
<keyword evidence="8" id="KW-1185">Reference proteome</keyword>
<dbReference type="GO" id="GO:0009055">
    <property type="term" value="F:electron transfer activity"/>
    <property type="evidence" value="ECO:0007669"/>
    <property type="project" value="InterPro"/>
</dbReference>
<dbReference type="InterPro" id="IPR010538">
    <property type="entry name" value="DHOR"/>
</dbReference>
<evidence type="ECO:0000313" key="8">
    <source>
        <dbReference type="Proteomes" id="UP000232122"/>
    </source>
</evidence>
<dbReference type="InterPro" id="IPR009056">
    <property type="entry name" value="Cyt_c-like_dom"/>
</dbReference>
<reference evidence="7" key="1">
    <citation type="submission" date="2017-07" db="EMBL/GenBank/DDBJ databases">
        <title>Leptospira spp. isolated from tropical soils.</title>
        <authorList>
            <person name="Thibeaux R."/>
            <person name="Iraola G."/>
            <person name="Ferres I."/>
            <person name="Bierque E."/>
            <person name="Girault D."/>
            <person name="Soupe-Gilbert M.-E."/>
            <person name="Picardeau M."/>
            <person name="Goarant C."/>
        </authorList>
    </citation>
    <scope>NUCLEOTIDE SEQUENCE [LARGE SCALE GENOMIC DNA]</scope>
    <source>
        <strain evidence="7">ATI7-C-A5</strain>
    </source>
</reference>
<dbReference type="Proteomes" id="UP000232122">
    <property type="component" value="Unassembled WGS sequence"/>
</dbReference>
<sequence>MTEKNTTKERGTSRSKVSIDSYMRKGLICFVLFVSFSGCGDIDPFRSSQKEDRILETSAVLFYLQNQDPGEQYSGGWTTTFDDTVNAFDLVAANLRDGGNIEFQGGNSFFNRDWVQPGNSASVGLGPVFNNNSCNGCHVKDGRGTPPADGSSAFATILIRLSKNGKDPITGGPIGLDNYGLQLNDKGIAGIVADPTNFPAVPAEATATVNFVELPGAFPDGEAYSLRRPTFTISGWNFGDPTGDPSGFHMSPRTSPMIPGLGLLAAIPDSTILSFADENDADGDGISGRPNYVWDAKLQKKTLGRFGWKANEPNLSQQNQGAFLGDIGITSPLFPNPNCVGTQTDCFNSTPGNNGTPEGTEISTRTAELVTFYTTLVGAPGRRNWTHSDVIRGKEIFSEIGCNTCHKPYVFTGALEGFSEVSFQHIKPYTDLLLHDMGTDLADNRPDFEATGNEWRTAPLWGTGLIQKVNGHNHLLHDGRARGHKEAILWHGGEALGARNRFFNLPKTDRDKLILFLESL</sequence>
<dbReference type="PANTHER" id="PTHR30600:SF4">
    <property type="entry name" value="CYTOCHROME C DOMAIN-CONTAINING PROTEIN"/>
    <property type="match status" value="1"/>
</dbReference>
<evidence type="ECO:0000313" key="6">
    <source>
        <dbReference type="EMBL" id="MDV6235380.1"/>
    </source>
</evidence>
<dbReference type="PANTHER" id="PTHR30600">
    <property type="entry name" value="CYTOCHROME C PEROXIDASE-RELATED"/>
    <property type="match status" value="1"/>
</dbReference>
<evidence type="ECO:0000313" key="7">
    <source>
        <dbReference type="EMBL" id="PJZ92633.1"/>
    </source>
</evidence>
<feature type="domain" description="Cytochrome c" evidence="5">
    <location>
        <begin position="388"/>
        <end position="520"/>
    </location>
</feature>
<dbReference type="AlphaFoldDB" id="A0A2N0B815"/>